<name>A0A4Z2GSH0_9TELE</name>
<dbReference type="EMBL" id="SRLO01000437">
    <property type="protein sequence ID" value="TNN56065.1"/>
    <property type="molecule type" value="Genomic_DNA"/>
</dbReference>
<evidence type="ECO:0000256" key="1">
    <source>
        <dbReference type="SAM" id="MobiDB-lite"/>
    </source>
</evidence>
<feature type="region of interest" description="Disordered" evidence="1">
    <location>
        <begin position="38"/>
        <end position="70"/>
    </location>
</feature>
<evidence type="ECO:0000313" key="3">
    <source>
        <dbReference type="Proteomes" id="UP000314294"/>
    </source>
</evidence>
<dbReference type="AlphaFoldDB" id="A0A4Z2GSH0"/>
<evidence type="ECO:0000313" key="2">
    <source>
        <dbReference type="EMBL" id="TNN56065.1"/>
    </source>
</evidence>
<sequence length="109" mass="11381">MGWLSLVGVAPPLLPLTTIIDEGLSAYLPVPVPAASPGFDDFCLDEGEEDVDDDEEEDEEEEGDEEGLSLLQLESRHRLPVCGGGSGGGGGLAPCGLTCSLPGVWLRSR</sequence>
<proteinExistence type="predicted"/>
<feature type="compositionally biased region" description="Acidic residues" evidence="1">
    <location>
        <begin position="42"/>
        <end position="67"/>
    </location>
</feature>
<accession>A0A4Z2GSH0</accession>
<gene>
    <name evidence="2" type="ORF">EYF80_033696</name>
</gene>
<dbReference type="Proteomes" id="UP000314294">
    <property type="component" value="Unassembled WGS sequence"/>
</dbReference>
<protein>
    <submittedName>
        <fullName evidence="2">Uncharacterized protein</fullName>
    </submittedName>
</protein>
<organism evidence="2 3">
    <name type="scientific">Liparis tanakae</name>
    <name type="common">Tanaka's snailfish</name>
    <dbReference type="NCBI Taxonomy" id="230148"/>
    <lineage>
        <taxon>Eukaryota</taxon>
        <taxon>Metazoa</taxon>
        <taxon>Chordata</taxon>
        <taxon>Craniata</taxon>
        <taxon>Vertebrata</taxon>
        <taxon>Euteleostomi</taxon>
        <taxon>Actinopterygii</taxon>
        <taxon>Neopterygii</taxon>
        <taxon>Teleostei</taxon>
        <taxon>Neoteleostei</taxon>
        <taxon>Acanthomorphata</taxon>
        <taxon>Eupercaria</taxon>
        <taxon>Perciformes</taxon>
        <taxon>Cottioidei</taxon>
        <taxon>Cottales</taxon>
        <taxon>Liparidae</taxon>
        <taxon>Liparis</taxon>
    </lineage>
</organism>
<keyword evidence="3" id="KW-1185">Reference proteome</keyword>
<reference evidence="2 3" key="1">
    <citation type="submission" date="2019-03" db="EMBL/GenBank/DDBJ databases">
        <title>First draft genome of Liparis tanakae, snailfish: a comprehensive survey of snailfish specific genes.</title>
        <authorList>
            <person name="Kim W."/>
            <person name="Song I."/>
            <person name="Jeong J.-H."/>
            <person name="Kim D."/>
            <person name="Kim S."/>
            <person name="Ryu S."/>
            <person name="Song J.Y."/>
            <person name="Lee S.K."/>
        </authorList>
    </citation>
    <scope>NUCLEOTIDE SEQUENCE [LARGE SCALE GENOMIC DNA]</scope>
    <source>
        <tissue evidence="2">Muscle</tissue>
    </source>
</reference>
<comment type="caution">
    <text evidence="2">The sequence shown here is derived from an EMBL/GenBank/DDBJ whole genome shotgun (WGS) entry which is preliminary data.</text>
</comment>